<dbReference type="AlphaFoldDB" id="A0A8H2Y2T1"/>
<reference evidence="5" key="1">
    <citation type="submission" date="2021-01" db="EMBL/GenBank/DDBJ databases">
        <authorList>
            <person name="Kaushik A."/>
        </authorList>
    </citation>
    <scope>NUCLEOTIDE SEQUENCE</scope>
    <source>
        <strain evidence="5">AG1-1A</strain>
    </source>
</reference>
<feature type="transmembrane region" description="Helical" evidence="2">
    <location>
        <begin position="137"/>
        <end position="154"/>
    </location>
</feature>
<evidence type="ECO:0000256" key="1">
    <source>
        <dbReference type="SAM" id="MobiDB-lite"/>
    </source>
</evidence>
<feature type="region of interest" description="Disordered" evidence="1">
    <location>
        <begin position="478"/>
        <end position="533"/>
    </location>
</feature>
<feature type="transmembrane region" description="Helical" evidence="2">
    <location>
        <begin position="175"/>
        <end position="194"/>
    </location>
</feature>
<protein>
    <recommendedName>
        <fullName evidence="7">Protein YTP1</fullName>
    </recommendedName>
</protein>
<feature type="transmembrane region" description="Helical" evidence="2">
    <location>
        <begin position="311"/>
        <end position="328"/>
    </location>
</feature>
<feature type="compositionally biased region" description="Low complexity" evidence="1">
    <location>
        <begin position="478"/>
        <end position="488"/>
    </location>
</feature>
<evidence type="ECO:0000259" key="3">
    <source>
        <dbReference type="Pfam" id="PF10348"/>
    </source>
</evidence>
<dbReference type="InterPro" id="IPR018825">
    <property type="entry name" value="DUF2427"/>
</dbReference>
<proteinExistence type="predicted"/>
<keyword evidence="2" id="KW-0812">Transmembrane</keyword>
<organism evidence="5 6">
    <name type="scientific">Rhizoctonia solani</name>
    <dbReference type="NCBI Taxonomy" id="456999"/>
    <lineage>
        <taxon>Eukaryota</taxon>
        <taxon>Fungi</taxon>
        <taxon>Dikarya</taxon>
        <taxon>Basidiomycota</taxon>
        <taxon>Agaricomycotina</taxon>
        <taxon>Agaricomycetes</taxon>
        <taxon>Cantharellales</taxon>
        <taxon>Ceratobasidiaceae</taxon>
        <taxon>Rhizoctonia</taxon>
    </lineage>
</organism>
<dbReference type="CDD" id="cd08760">
    <property type="entry name" value="Cyt_b561_FRRS1_like"/>
    <property type="match status" value="1"/>
</dbReference>
<evidence type="ECO:0000313" key="5">
    <source>
        <dbReference type="EMBL" id="CAE6440868.1"/>
    </source>
</evidence>
<dbReference type="InterPro" id="IPR018827">
    <property type="entry name" value="YTP1_C"/>
</dbReference>
<feature type="domain" description="Protein YTP1-like C-terminal" evidence="4">
    <location>
        <begin position="180"/>
        <end position="444"/>
    </location>
</feature>
<dbReference type="Proteomes" id="UP000663840">
    <property type="component" value="Unassembled WGS sequence"/>
</dbReference>
<feature type="transmembrane region" description="Helical" evidence="2">
    <location>
        <begin position="284"/>
        <end position="304"/>
    </location>
</feature>
<evidence type="ECO:0000256" key="2">
    <source>
        <dbReference type="SAM" id="Phobius"/>
    </source>
</evidence>
<dbReference type="EMBL" id="CAJMWR010002181">
    <property type="protein sequence ID" value="CAE6440868.1"/>
    <property type="molecule type" value="Genomic_DNA"/>
</dbReference>
<comment type="caution">
    <text evidence="5">The sequence shown here is derived from an EMBL/GenBank/DDBJ whole genome shotgun (WGS) entry which is preliminary data.</text>
</comment>
<feature type="transmembrane region" description="Helical" evidence="2">
    <location>
        <begin position="99"/>
        <end position="117"/>
    </location>
</feature>
<feature type="transmembrane region" description="Helical" evidence="2">
    <location>
        <begin position="422"/>
        <end position="445"/>
    </location>
</feature>
<sequence>MGPSFIPLSHKVAKDPIGHKLGLILTMTMSLLEFTKNVSQLTILLYFASLVSAHPHHGHGGNSEAPIDAILWIHIAVQLVIWGGIFGIGMVLGITRSKWHVPVQSFAYLMTAAGYILGHSHKGRSFAESAHGRVANFILFPLSAQLALGIYLKLHIHEQTIRPWAVVAHGIIGKSWLVIGWTQMLLGVVVLRGYCGKEELGQCLAHYIMGSAFIGYGVLLAVVLLAGGGRIWYGKRWRDGGKGEKVVSPRSQEWWDGWVIMLWGIINTFTEHHGPLNKWSHKDMQHTTLGVIWWAGGALAVFLARNGKRTVVPALIIIVTGWAMSSHSQAMEISTKVHGIFGVVLMSAGAARIIEITFVLKDAASISDDESTRPSRNAKPVEIQAFQHLPPFLLVAGGTLFMSATDEELKAVEGIEMDHVTYILLMLSIGFVIYLYANLLLHIYATSGRNSTGKKQSESTAGYTPLALHVNSTLAPSATTPTTAFTPAPAYPGRPMGMEGDDVYKITDDRDSFEEEVEMDEVRASEQGRLALR</sequence>
<feature type="domain" description="DUF2427" evidence="3">
    <location>
        <begin position="62"/>
        <end position="155"/>
    </location>
</feature>
<keyword evidence="2" id="KW-1133">Transmembrane helix</keyword>
<name>A0A8H2Y2T1_9AGAM</name>
<dbReference type="PANTHER" id="PTHR31685">
    <property type="entry name" value="INTEGRAL MEMBRANE PROTEIN (AFU_ORTHOLOGUE AFUA_6G12730)-RELATED"/>
    <property type="match status" value="1"/>
</dbReference>
<feature type="transmembrane region" description="Helical" evidence="2">
    <location>
        <begin position="206"/>
        <end position="233"/>
    </location>
</feature>
<feature type="transmembrane region" description="Helical" evidence="2">
    <location>
        <begin position="69"/>
        <end position="92"/>
    </location>
</feature>
<dbReference type="Pfam" id="PF10348">
    <property type="entry name" value="DUF2427"/>
    <property type="match status" value="1"/>
</dbReference>
<dbReference type="PANTHER" id="PTHR31685:SF2">
    <property type="entry name" value="PROTEIN YTP1"/>
    <property type="match status" value="1"/>
</dbReference>
<dbReference type="Pfam" id="PF10355">
    <property type="entry name" value="Ytp1"/>
    <property type="match status" value="1"/>
</dbReference>
<evidence type="ECO:0000313" key="6">
    <source>
        <dbReference type="Proteomes" id="UP000663840"/>
    </source>
</evidence>
<accession>A0A8H2Y2T1</accession>
<gene>
    <name evidence="5" type="ORF">RDB_LOCUS77955</name>
</gene>
<feature type="transmembrane region" description="Helical" evidence="2">
    <location>
        <begin position="340"/>
        <end position="360"/>
    </location>
</feature>
<evidence type="ECO:0000259" key="4">
    <source>
        <dbReference type="Pfam" id="PF10355"/>
    </source>
</evidence>
<keyword evidence="2" id="KW-0472">Membrane</keyword>
<evidence type="ECO:0008006" key="7">
    <source>
        <dbReference type="Google" id="ProtNLM"/>
    </source>
</evidence>